<name>A0A9P5PG83_9AGAR</name>
<gene>
    <name evidence="1" type="ORF">BDP27DRAFT_1451312</name>
</gene>
<dbReference type="OrthoDB" id="3263285at2759"/>
<comment type="caution">
    <text evidence="1">The sequence shown here is derived from an EMBL/GenBank/DDBJ whole genome shotgun (WGS) entry which is preliminary data.</text>
</comment>
<organism evidence="1 2">
    <name type="scientific">Rhodocollybia butyracea</name>
    <dbReference type="NCBI Taxonomy" id="206335"/>
    <lineage>
        <taxon>Eukaryota</taxon>
        <taxon>Fungi</taxon>
        <taxon>Dikarya</taxon>
        <taxon>Basidiomycota</taxon>
        <taxon>Agaricomycotina</taxon>
        <taxon>Agaricomycetes</taxon>
        <taxon>Agaricomycetidae</taxon>
        <taxon>Agaricales</taxon>
        <taxon>Marasmiineae</taxon>
        <taxon>Omphalotaceae</taxon>
        <taxon>Rhodocollybia</taxon>
    </lineage>
</organism>
<reference evidence="1" key="1">
    <citation type="submission" date="2020-11" db="EMBL/GenBank/DDBJ databases">
        <authorList>
            <consortium name="DOE Joint Genome Institute"/>
            <person name="Ahrendt S."/>
            <person name="Riley R."/>
            <person name="Andreopoulos W."/>
            <person name="Labutti K."/>
            <person name="Pangilinan J."/>
            <person name="Ruiz-Duenas F.J."/>
            <person name="Barrasa J.M."/>
            <person name="Sanchez-Garcia M."/>
            <person name="Camarero S."/>
            <person name="Miyauchi S."/>
            <person name="Serrano A."/>
            <person name="Linde D."/>
            <person name="Babiker R."/>
            <person name="Drula E."/>
            <person name="Ayuso-Fernandez I."/>
            <person name="Pacheco R."/>
            <person name="Padilla G."/>
            <person name="Ferreira P."/>
            <person name="Barriuso J."/>
            <person name="Kellner H."/>
            <person name="Castanera R."/>
            <person name="Alfaro M."/>
            <person name="Ramirez L."/>
            <person name="Pisabarro A.G."/>
            <person name="Kuo A."/>
            <person name="Tritt A."/>
            <person name="Lipzen A."/>
            <person name="He G."/>
            <person name="Yan M."/>
            <person name="Ng V."/>
            <person name="Cullen D."/>
            <person name="Martin F."/>
            <person name="Rosso M.-N."/>
            <person name="Henrissat B."/>
            <person name="Hibbett D."/>
            <person name="Martinez A.T."/>
            <person name="Grigoriev I.V."/>
        </authorList>
    </citation>
    <scope>NUCLEOTIDE SEQUENCE</scope>
    <source>
        <strain evidence="1">AH 40177</strain>
    </source>
</reference>
<accession>A0A9P5PG83</accession>
<evidence type="ECO:0000313" key="2">
    <source>
        <dbReference type="Proteomes" id="UP000772434"/>
    </source>
</evidence>
<protein>
    <submittedName>
        <fullName evidence="1">Uncharacterized protein</fullName>
    </submittedName>
</protein>
<dbReference type="AlphaFoldDB" id="A0A9P5PG83"/>
<keyword evidence="2" id="KW-1185">Reference proteome</keyword>
<sequence>MNHLPGALQNISKRILGPRLIPQNVAHIAALPALPPRSEVRPTPWLSPSEMETYLLPIQGLVPWQYRPRNVLLGSGNGLRLQGGYRFRDELGAIQFMEQVELIAKEEQSDLHGLVMDKVEAQRDEEKDVYLVRMKTITKNAFMPKSVSDLRSEFLPAKNIVPFPEDLIIPGVTIRDMRLTLLIDRLFRDHFLPTSSSTQFSKTGLISIIYPPEAIPQATISSAMQWLDVLPGEEGASAGSLYKIRSKLNRGDGPKSV</sequence>
<dbReference type="EMBL" id="JADNRY010000149">
    <property type="protein sequence ID" value="KAF9063293.1"/>
    <property type="molecule type" value="Genomic_DNA"/>
</dbReference>
<proteinExistence type="predicted"/>
<evidence type="ECO:0000313" key="1">
    <source>
        <dbReference type="EMBL" id="KAF9063293.1"/>
    </source>
</evidence>
<dbReference type="Proteomes" id="UP000772434">
    <property type="component" value="Unassembled WGS sequence"/>
</dbReference>